<proteinExistence type="predicted"/>
<evidence type="ECO:0000313" key="2">
    <source>
        <dbReference type="WBParaSite" id="Hba_00523"/>
    </source>
</evidence>
<evidence type="ECO:0000313" key="1">
    <source>
        <dbReference type="Proteomes" id="UP000095283"/>
    </source>
</evidence>
<organism evidence="1 2">
    <name type="scientific">Heterorhabditis bacteriophora</name>
    <name type="common">Entomopathogenic nematode worm</name>
    <dbReference type="NCBI Taxonomy" id="37862"/>
    <lineage>
        <taxon>Eukaryota</taxon>
        <taxon>Metazoa</taxon>
        <taxon>Ecdysozoa</taxon>
        <taxon>Nematoda</taxon>
        <taxon>Chromadorea</taxon>
        <taxon>Rhabditida</taxon>
        <taxon>Rhabditina</taxon>
        <taxon>Rhabditomorpha</taxon>
        <taxon>Strongyloidea</taxon>
        <taxon>Heterorhabditidae</taxon>
        <taxon>Heterorhabditis</taxon>
    </lineage>
</organism>
<dbReference type="AlphaFoldDB" id="A0A1I7W7D2"/>
<sequence length="31" mass="3652">MYLFVMASKQETPNMGSLESISEDLHYFYYG</sequence>
<accession>A0A1I7W7D2</accession>
<protein>
    <submittedName>
        <fullName evidence="2">Uncharacterized protein</fullName>
    </submittedName>
</protein>
<name>A0A1I7W7D2_HETBA</name>
<keyword evidence="1" id="KW-1185">Reference proteome</keyword>
<dbReference type="WBParaSite" id="Hba_00523">
    <property type="protein sequence ID" value="Hba_00523"/>
    <property type="gene ID" value="Hba_00523"/>
</dbReference>
<reference evidence="2" key="1">
    <citation type="submission" date="2016-11" db="UniProtKB">
        <authorList>
            <consortium name="WormBaseParasite"/>
        </authorList>
    </citation>
    <scope>IDENTIFICATION</scope>
</reference>
<dbReference type="Proteomes" id="UP000095283">
    <property type="component" value="Unplaced"/>
</dbReference>